<gene>
    <name evidence="4" type="ORF">BXT89_12830</name>
</gene>
<feature type="coiled-coil region" evidence="1">
    <location>
        <begin position="60"/>
        <end position="91"/>
    </location>
</feature>
<dbReference type="Pfam" id="PF20567">
    <property type="entry name" value="DUF6776"/>
    <property type="match status" value="1"/>
</dbReference>
<keyword evidence="3" id="KW-0472">Membrane</keyword>
<protein>
    <submittedName>
        <fullName evidence="4">Uncharacterized protein</fullName>
    </submittedName>
</protein>
<dbReference type="EMBL" id="MUBC01000028">
    <property type="protein sequence ID" value="ONM43398.1"/>
    <property type="molecule type" value="Genomic_DNA"/>
</dbReference>
<dbReference type="AlphaFoldDB" id="A0A1S8DD89"/>
<evidence type="ECO:0000313" key="4">
    <source>
        <dbReference type="EMBL" id="ONM43398.1"/>
    </source>
</evidence>
<accession>A0A1S8DD89</accession>
<dbReference type="InterPro" id="IPR046703">
    <property type="entry name" value="DUF6776"/>
</dbReference>
<evidence type="ECO:0000256" key="1">
    <source>
        <dbReference type="SAM" id="Coils"/>
    </source>
</evidence>
<evidence type="ECO:0000256" key="3">
    <source>
        <dbReference type="SAM" id="Phobius"/>
    </source>
</evidence>
<dbReference type="STRING" id="254161.SAMN05216256_1196"/>
<dbReference type="OrthoDB" id="7056878at2"/>
<feature type="region of interest" description="Disordered" evidence="2">
    <location>
        <begin position="1"/>
        <end position="20"/>
    </location>
</feature>
<organism evidence="4 5">
    <name type="scientific">Halopseudomonas pachastrellae</name>
    <dbReference type="NCBI Taxonomy" id="254161"/>
    <lineage>
        <taxon>Bacteria</taxon>
        <taxon>Pseudomonadati</taxon>
        <taxon>Pseudomonadota</taxon>
        <taxon>Gammaproteobacteria</taxon>
        <taxon>Pseudomonadales</taxon>
        <taxon>Pseudomonadaceae</taxon>
        <taxon>Halopseudomonas</taxon>
    </lineage>
</organism>
<keyword evidence="3" id="KW-1133">Transmembrane helix</keyword>
<keyword evidence="5" id="KW-1185">Reference proteome</keyword>
<name>A0A1S8DD89_9GAMM</name>
<keyword evidence="3" id="KW-0812">Transmembrane</keyword>
<keyword evidence="1" id="KW-0175">Coiled coil</keyword>
<evidence type="ECO:0000313" key="5">
    <source>
        <dbReference type="Proteomes" id="UP000242847"/>
    </source>
</evidence>
<dbReference type="RefSeq" id="WP_083728074.1">
    <property type="nucleotide sequence ID" value="NZ_FOUD01000019.1"/>
</dbReference>
<reference evidence="4 5" key="1">
    <citation type="submission" date="2017-01" db="EMBL/GenBank/DDBJ databases">
        <title>Draft genome sequence of Pseudomonas pachastrellae type strain CCUG 46540T from a deep sea.</title>
        <authorList>
            <person name="Gomila M."/>
            <person name="Mulet M."/>
            <person name="Lalucat J."/>
            <person name="Garcia-Valdes E."/>
        </authorList>
    </citation>
    <scope>NUCLEOTIDE SEQUENCE [LARGE SCALE GENOMIC DNA]</scope>
    <source>
        <strain evidence="4 5">CCUG 46540</strain>
    </source>
</reference>
<feature type="transmembrane region" description="Helical" evidence="3">
    <location>
        <begin position="32"/>
        <end position="49"/>
    </location>
</feature>
<dbReference type="Proteomes" id="UP000242847">
    <property type="component" value="Unassembled WGS sequence"/>
</dbReference>
<sequence length="256" mass="28976">MTELKRPRPQSYRDHHVSITPRESRARQRWRRAVLIMLLTAIPVSAWLGRESALRSLAPLSQERDLLVEQQQQLMRELEEQRQRYHQMEVDLLVARESVTEGQEVISDLEAQLFRQQQSLAQYQGVLAPSAMTPGLRVQAFELHATDDPQVFAYKVMVSRVGDESEMLEASLDLEVSGERDGKAETLTLADLGPEVEADALALNFRYFQVVPARSEQARLSLPEGFVPQQITLTARHGGETLVEQSFEWTVTGAAP</sequence>
<comment type="caution">
    <text evidence="4">The sequence shown here is derived from an EMBL/GenBank/DDBJ whole genome shotgun (WGS) entry which is preliminary data.</text>
</comment>
<evidence type="ECO:0000256" key="2">
    <source>
        <dbReference type="SAM" id="MobiDB-lite"/>
    </source>
</evidence>
<proteinExistence type="predicted"/>